<dbReference type="Pfam" id="PF02779">
    <property type="entry name" value="Transket_pyr"/>
    <property type="match status" value="1"/>
</dbReference>
<accession>A0A7W8G8U5</accession>
<dbReference type="Pfam" id="PF02780">
    <property type="entry name" value="Transketolase_C"/>
    <property type="match status" value="1"/>
</dbReference>
<evidence type="ECO:0000256" key="9">
    <source>
        <dbReference type="ARBA" id="ARBA00023229"/>
    </source>
</evidence>
<dbReference type="AlphaFoldDB" id="A0A7W8G8U5"/>
<evidence type="ECO:0000256" key="5">
    <source>
        <dbReference type="ARBA" id="ARBA00022723"/>
    </source>
</evidence>
<dbReference type="InterPro" id="IPR005477">
    <property type="entry name" value="Dxylulose-5-P_synthase"/>
</dbReference>
<comment type="cofactor">
    <cofactor evidence="10">
        <name>Mg(2+)</name>
        <dbReference type="ChEBI" id="CHEBI:18420"/>
    </cofactor>
    <text evidence="10">Binds 1 Mg(2+) ion per subunit.</text>
</comment>
<dbReference type="CDD" id="cd02007">
    <property type="entry name" value="TPP_DXS"/>
    <property type="match status" value="1"/>
</dbReference>
<dbReference type="PROSITE" id="PS00802">
    <property type="entry name" value="TRANSKETOLASE_2"/>
    <property type="match status" value="1"/>
</dbReference>
<feature type="binding site" evidence="10">
    <location>
        <position position="135"/>
    </location>
    <ligand>
        <name>Mg(2+)</name>
        <dbReference type="ChEBI" id="CHEBI:18420"/>
    </ligand>
</feature>
<comment type="caution">
    <text evidence="12">The sequence shown here is derived from an EMBL/GenBank/DDBJ whole genome shotgun (WGS) entry which is preliminary data.</text>
</comment>
<comment type="similarity">
    <text evidence="2 10">Belongs to the transketolase family. DXPS subfamily.</text>
</comment>
<protein>
    <recommendedName>
        <fullName evidence="10">1-deoxy-D-xylulose-5-phosphate synthase</fullName>
        <ecNumber evidence="10">2.2.1.7</ecNumber>
    </recommendedName>
    <alternativeName>
        <fullName evidence="10">1-deoxyxylulose-5-phosphate synthase</fullName>
        <shortName evidence="10">DXP synthase</shortName>
        <shortName evidence="10">DXPS</shortName>
    </alternativeName>
</protein>
<comment type="catalytic activity">
    <reaction evidence="10">
        <text>D-glyceraldehyde 3-phosphate + pyruvate + H(+) = 1-deoxy-D-xylulose 5-phosphate + CO2</text>
        <dbReference type="Rhea" id="RHEA:12605"/>
        <dbReference type="ChEBI" id="CHEBI:15361"/>
        <dbReference type="ChEBI" id="CHEBI:15378"/>
        <dbReference type="ChEBI" id="CHEBI:16526"/>
        <dbReference type="ChEBI" id="CHEBI:57792"/>
        <dbReference type="ChEBI" id="CHEBI:59776"/>
        <dbReference type="EC" id="2.2.1.7"/>
    </reaction>
</comment>
<dbReference type="SUPFAM" id="SSF52518">
    <property type="entry name" value="Thiamin diphosphate-binding fold (THDP-binding)"/>
    <property type="match status" value="2"/>
</dbReference>
<dbReference type="SMART" id="SM00861">
    <property type="entry name" value="Transket_pyr"/>
    <property type="match status" value="1"/>
</dbReference>
<evidence type="ECO:0000313" key="13">
    <source>
        <dbReference type="Proteomes" id="UP000518887"/>
    </source>
</evidence>
<feature type="binding site" evidence="10">
    <location>
        <position position="164"/>
    </location>
    <ligand>
        <name>Mg(2+)</name>
        <dbReference type="ChEBI" id="CHEBI:18420"/>
    </ligand>
</feature>
<dbReference type="Gene3D" id="3.40.50.920">
    <property type="match status" value="1"/>
</dbReference>
<dbReference type="Proteomes" id="UP000518887">
    <property type="component" value="Unassembled WGS sequence"/>
</dbReference>
<dbReference type="PANTHER" id="PTHR43322">
    <property type="entry name" value="1-D-DEOXYXYLULOSE 5-PHOSPHATE SYNTHASE-RELATED"/>
    <property type="match status" value="1"/>
</dbReference>
<dbReference type="Gene3D" id="3.40.50.970">
    <property type="match status" value="2"/>
</dbReference>
<evidence type="ECO:0000256" key="3">
    <source>
        <dbReference type="ARBA" id="ARBA00011738"/>
    </source>
</evidence>
<dbReference type="HAMAP" id="MF_00315">
    <property type="entry name" value="DXP_synth"/>
    <property type="match status" value="1"/>
</dbReference>
<dbReference type="EMBL" id="JACHFQ010000003">
    <property type="protein sequence ID" value="MBB5225831.1"/>
    <property type="molecule type" value="Genomic_DNA"/>
</dbReference>
<dbReference type="GO" id="GO:0019288">
    <property type="term" value="P:isopentenyl diphosphate biosynthetic process, methylerythritol 4-phosphate pathway"/>
    <property type="evidence" value="ECO:0007669"/>
    <property type="project" value="TreeGrafter"/>
</dbReference>
<dbReference type="GO" id="GO:0030976">
    <property type="term" value="F:thiamine pyrophosphate binding"/>
    <property type="evidence" value="ECO:0007669"/>
    <property type="project" value="UniProtKB-UniRule"/>
</dbReference>
<comment type="pathway">
    <text evidence="1 10">Metabolic intermediate biosynthesis; 1-deoxy-D-xylulose 5-phosphate biosynthesis; 1-deoxy-D-xylulose 5-phosphate from D-glyceraldehyde 3-phosphate and pyruvate: step 1/1.</text>
</comment>
<keyword evidence="6 10" id="KW-0460">Magnesium</keyword>
<evidence type="ECO:0000256" key="7">
    <source>
        <dbReference type="ARBA" id="ARBA00022977"/>
    </source>
</evidence>
<dbReference type="InterPro" id="IPR029061">
    <property type="entry name" value="THDP-binding"/>
</dbReference>
<dbReference type="PANTHER" id="PTHR43322:SF5">
    <property type="entry name" value="1-DEOXY-D-XYLULOSE-5-PHOSPHATE SYNTHASE, CHLOROPLASTIC"/>
    <property type="match status" value="1"/>
</dbReference>
<dbReference type="InterPro" id="IPR009014">
    <property type="entry name" value="Transketo_C/PFOR_II"/>
</dbReference>
<dbReference type="GO" id="GO:0008661">
    <property type="term" value="F:1-deoxy-D-xylulose-5-phosphate synthase activity"/>
    <property type="evidence" value="ECO:0007669"/>
    <property type="project" value="UniProtKB-UniRule"/>
</dbReference>
<gene>
    <name evidence="10" type="primary">dxs</name>
    <name evidence="12" type="ORF">HNP76_001188</name>
</gene>
<dbReference type="InterPro" id="IPR005475">
    <property type="entry name" value="Transketolase-like_Pyr-bd"/>
</dbReference>
<reference evidence="12 13" key="1">
    <citation type="submission" date="2020-08" db="EMBL/GenBank/DDBJ databases">
        <title>Genomic Encyclopedia of Type Strains, Phase IV (KMG-IV): sequencing the most valuable type-strain genomes for metagenomic binning, comparative biology and taxonomic classification.</title>
        <authorList>
            <person name="Goeker M."/>
        </authorList>
    </citation>
    <scope>NUCLEOTIDE SEQUENCE [LARGE SCALE GENOMIC DNA]</scope>
    <source>
        <strain evidence="12 13">DSM 103462</strain>
    </source>
</reference>
<keyword evidence="5 10" id="KW-0479">Metal-binding</keyword>
<dbReference type="GO" id="GO:0016114">
    <property type="term" value="P:terpenoid biosynthetic process"/>
    <property type="evidence" value="ECO:0007669"/>
    <property type="project" value="UniProtKB-UniRule"/>
</dbReference>
<dbReference type="InterPro" id="IPR020826">
    <property type="entry name" value="Transketolase_BS"/>
</dbReference>
<feature type="domain" description="Transketolase-like pyrimidine-binding" evidence="11">
    <location>
        <begin position="304"/>
        <end position="467"/>
    </location>
</feature>
<evidence type="ECO:0000256" key="10">
    <source>
        <dbReference type="HAMAP-Rule" id="MF_00315"/>
    </source>
</evidence>
<comment type="function">
    <text evidence="10">Catalyzes the acyloin condensation reaction between C atoms 2 and 3 of pyruvate and glyceraldehyde 3-phosphate to yield 1-deoxy-D-xylulose-5-phosphate (DXP).</text>
</comment>
<feature type="binding site" evidence="10">
    <location>
        <position position="355"/>
    </location>
    <ligand>
        <name>thiamine diphosphate</name>
        <dbReference type="ChEBI" id="CHEBI:58937"/>
    </ligand>
</feature>
<dbReference type="CDD" id="cd07033">
    <property type="entry name" value="TPP_PYR_DXS_TK_like"/>
    <property type="match status" value="1"/>
</dbReference>
<keyword evidence="13" id="KW-1185">Reference proteome</keyword>
<evidence type="ECO:0000256" key="4">
    <source>
        <dbReference type="ARBA" id="ARBA00022679"/>
    </source>
</evidence>
<dbReference type="NCBIfam" id="NF003933">
    <property type="entry name" value="PRK05444.2-2"/>
    <property type="match status" value="1"/>
</dbReference>
<dbReference type="InterPro" id="IPR033248">
    <property type="entry name" value="Transketolase_C"/>
</dbReference>
<feature type="binding site" evidence="10">
    <location>
        <begin position="136"/>
        <end position="137"/>
    </location>
    <ligand>
        <name>thiamine diphosphate</name>
        <dbReference type="ChEBI" id="CHEBI:58937"/>
    </ligand>
</feature>
<dbReference type="NCBIfam" id="TIGR00204">
    <property type="entry name" value="dxs"/>
    <property type="match status" value="1"/>
</dbReference>
<feature type="binding site" evidence="10">
    <location>
        <position position="53"/>
    </location>
    <ligand>
        <name>thiamine diphosphate</name>
        <dbReference type="ChEBI" id="CHEBI:58937"/>
    </ligand>
</feature>
<evidence type="ECO:0000256" key="2">
    <source>
        <dbReference type="ARBA" id="ARBA00011081"/>
    </source>
</evidence>
<evidence type="ECO:0000256" key="8">
    <source>
        <dbReference type="ARBA" id="ARBA00023052"/>
    </source>
</evidence>
<organism evidence="12 13">
    <name type="scientific">Treponema ruminis</name>
    <dbReference type="NCBI Taxonomy" id="744515"/>
    <lineage>
        <taxon>Bacteria</taxon>
        <taxon>Pseudomonadati</taxon>
        <taxon>Spirochaetota</taxon>
        <taxon>Spirochaetia</taxon>
        <taxon>Spirochaetales</taxon>
        <taxon>Treponemataceae</taxon>
        <taxon>Treponema</taxon>
    </lineage>
</organism>
<evidence type="ECO:0000313" key="12">
    <source>
        <dbReference type="EMBL" id="MBB5225831.1"/>
    </source>
</evidence>
<comment type="cofactor">
    <cofactor evidence="10">
        <name>thiamine diphosphate</name>
        <dbReference type="ChEBI" id="CHEBI:58937"/>
    </cofactor>
    <text evidence="10">Binds 1 thiamine pyrophosphate per subunit.</text>
</comment>
<comment type="subunit">
    <text evidence="3 10">Homodimer.</text>
</comment>
<proteinExistence type="inferred from homology"/>
<dbReference type="GO" id="GO:0005829">
    <property type="term" value="C:cytosol"/>
    <property type="evidence" value="ECO:0007669"/>
    <property type="project" value="TreeGrafter"/>
</dbReference>
<name>A0A7W8G8U5_9SPIR</name>
<keyword evidence="7 10" id="KW-0784">Thiamine biosynthesis</keyword>
<dbReference type="PROSITE" id="PS00801">
    <property type="entry name" value="TRANSKETOLASE_1"/>
    <property type="match status" value="1"/>
</dbReference>
<dbReference type="GO" id="GO:0009228">
    <property type="term" value="P:thiamine biosynthetic process"/>
    <property type="evidence" value="ECO:0007669"/>
    <property type="project" value="UniProtKB-UniRule"/>
</dbReference>
<feature type="binding site" evidence="10">
    <location>
        <begin position="94"/>
        <end position="96"/>
    </location>
    <ligand>
        <name>thiamine diphosphate</name>
        <dbReference type="ChEBI" id="CHEBI:58937"/>
    </ligand>
</feature>
<dbReference type="EC" id="2.2.1.7" evidence="10"/>
<dbReference type="SUPFAM" id="SSF52922">
    <property type="entry name" value="TK C-terminal domain-like"/>
    <property type="match status" value="1"/>
</dbReference>
<dbReference type="InterPro" id="IPR049557">
    <property type="entry name" value="Transketolase_CS"/>
</dbReference>
<feature type="binding site" evidence="10">
    <location>
        <position position="275"/>
    </location>
    <ligand>
        <name>thiamine diphosphate</name>
        <dbReference type="ChEBI" id="CHEBI:58937"/>
    </ligand>
</feature>
<keyword evidence="8 10" id="KW-0786">Thiamine pyrophosphate</keyword>
<sequence>MPKLCDEIRKRIIETVAKNGGHLASNLGVVELTLALHRVFESPEDAIIFDVSHQCYTHKLLTGRYKDFSSLRKHGGISGFTRRDESPHDYFDNGHSSTSISQGLGLLAAWDKIEEEQRALGRKPKSRKVVVVIGDGALTGGLAYEALAHAGQLSKNLIIVLNDNQMSISPNNGAISRYLSSLTMTGFYQRFRYFVDGIVDKIPNSKSHIGKFIYRFKRAIKGMFLSNNFFADLGFEYVGPLDGHNIKELEDNLRRVRRLPKPVIVHILTKKGKGYSPAENDPSSFHGVGPFQISDGKMEKFDTLSFTEAFNNTLMALAQKNNKIMAITAAMSKGTGLDTFARHYPDRFYDVGIAEEHAVTFAGGLACGGMIPIVAIYSTFIQRAIDQIIHDVALSNHHVVFMFDRAGAVPQDGETHQGIFDIALLRPVPNMTILSPATALDLSLCLMWAVNAKRPVAIRYPKLSCPSELAPFEGELKEGRGVLLKNSDFAPNLSLDFDESAASEGSSAKKMLLVCTGGIFDESLIAARNLLQKGVNTDIYSLRFIKPFDENYFLSLAKNYDEVAVIEDGVKTGGVGEYIENLLFEHDFKNVKVFAFPEKFFGQGTRAEVLSDAGLSARKIVANLLA</sequence>
<dbReference type="Pfam" id="PF13292">
    <property type="entry name" value="DXP_synthase_N"/>
    <property type="match status" value="1"/>
</dbReference>
<dbReference type="GO" id="GO:0000287">
    <property type="term" value="F:magnesium ion binding"/>
    <property type="evidence" value="ECO:0007669"/>
    <property type="project" value="UniProtKB-UniRule"/>
</dbReference>
<feature type="binding site" evidence="10">
    <location>
        <position position="164"/>
    </location>
    <ligand>
        <name>thiamine diphosphate</name>
        <dbReference type="ChEBI" id="CHEBI:58937"/>
    </ligand>
</feature>
<keyword evidence="9 10" id="KW-0414">Isoprene biosynthesis</keyword>
<evidence type="ECO:0000256" key="6">
    <source>
        <dbReference type="ARBA" id="ARBA00022842"/>
    </source>
</evidence>
<evidence type="ECO:0000259" key="11">
    <source>
        <dbReference type="SMART" id="SM00861"/>
    </source>
</evidence>
<keyword evidence="4 10" id="KW-0808">Transferase</keyword>
<evidence type="ECO:0000256" key="1">
    <source>
        <dbReference type="ARBA" id="ARBA00004980"/>
    </source>
</evidence>
<dbReference type="UniPathway" id="UPA00064">
    <property type="reaction ID" value="UER00091"/>
</dbReference>